<keyword evidence="3" id="KW-1185">Reference proteome</keyword>
<dbReference type="InterPro" id="IPR043917">
    <property type="entry name" value="DUF5753"/>
</dbReference>
<reference evidence="2 3" key="1">
    <citation type="submission" date="2018-08" db="EMBL/GenBank/DDBJ databases">
        <title>Sequencing the genomes of 1000 actinobacteria strains.</title>
        <authorList>
            <person name="Klenk H.-P."/>
        </authorList>
    </citation>
    <scope>NUCLEOTIDE SEQUENCE [LARGE SCALE GENOMIC DNA]</scope>
    <source>
        <strain evidence="2 3">DSM 43927</strain>
    </source>
</reference>
<dbReference type="PROSITE" id="PS50943">
    <property type="entry name" value="HTH_CROC1"/>
    <property type="match status" value="1"/>
</dbReference>
<dbReference type="Gene3D" id="1.10.260.40">
    <property type="entry name" value="lambda repressor-like DNA-binding domains"/>
    <property type="match status" value="1"/>
</dbReference>
<evidence type="ECO:0000313" key="2">
    <source>
        <dbReference type="EMBL" id="REE98731.1"/>
    </source>
</evidence>
<dbReference type="SUPFAM" id="SSF47413">
    <property type="entry name" value="lambda repressor-like DNA-binding domains"/>
    <property type="match status" value="1"/>
</dbReference>
<evidence type="ECO:0000259" key="1">
    <source>
        <dbReference type="PROSITE" id="PS50943"/>
    </source>
</evidence>
<name>A0A3D9T4I9_9ACTN</name>
<dbReference type="EMBL" id="QTTT01000001">
    <property type="protein sequence ID" value="REE98731.1"/>
    <property type="molecule type" value="Genomic_DNA"/>
</dbReference>
<evidence type="ECO:0000313" key="3">
    <source>
        <dbReference type="Proteomes" id="UP000256661"/>
    </source>
</evidence>
<dbReference type="AlphaFoldDB" id="A0A3D9T4I9"/>
<dbReference type="GO" id="GO:0003677">
    <property type="term" value="F:DNA binding"/>
    <property type="evidence" value="ECO:0007669"/>
    <property type="project" value="InterPro"/>
</dbReference>
<protein>
    <submittedName>
        <fullName evidence="2">Helix-turn-helix protein</fullName>
    </submittedName>
</protein>
<dbReference type="InterPro" id="IPR010982">
    <property type="entry name" value="Lambda_DNA-bd_dom_sf"/>
</dbReference>
<dbReference type="SMART" id="SM00530">
    <property type="entry name" value="HTH_XRE"/>
    <property type="match status" value="1"/>
</dbReference>
<gene>
    <name evidence="2" type="ORF">DFJ69_4226</name>
</gene>
<organism evidence="2 3">
    <name type="scientific">Thermomonospora umbrina</name>
    <dbReference type="NCBI Taxonomy" id="111806"/>
    <lineage>
        <taxon>Bacteria</taxon>
        <taxon>Bacillati</taxon>
        <taxon>Actinomycetota</taxon>
        <taxon>Actinomycetes</taxon>
        <taxon>Streptosporangiales</taxon>
        <taxon>Thermomonosporaceae</taxon>
        <taxon>Thermomonospora</taxon>
    </lineage>
</organism>
<feature type="domain" description="HTH cro/C1-type" evidence="1">
    <location>
        <begin position="18"/>
        <end position="72"/>
    </location>
</feature>
<proteinExistence type="predicted"/>
<accession>A0A3D9T4I9</accession>
<dbReference type="CDD" id="cd00093">
    <property type="entry name" value="HTH_XRE"/>
    <property type="match status" value="1"/>
</dbReference>
<dbReference type="Proteomes" id="UP000256661">
    <property type="component" value="Unassembled WGS sequence"/>
</dbReference>
<dbReference type="RefSeq" id="WP_116024149.1">
    <property type="nucleotide sequence ID" value="NZ_QTTT01000001.1"/>
</dbReference>
<dbReference type="InterPro" id="IPR001387">
    <property type="entry name" value="Cro/C1-type_HTH"/>
</dbReference>
<dbReference type="Pfam" id="PF13560">
    <property type="entry name" value="HTH_31"/>
    <property type="match status" value="1"/>
</dbReference>
<dbReference type="Pfam" id="PF19054">
    <property type="entry name" value="DUF5753"/>
    <property type="match status" value="1"/>
</dbReference>
<sequence length="284" mass="32296">MAALQRSTLRSQWLGQELRQLREAKGVLLKEAAEYLQRDTGTVSRYETGFYPIRRPDLLALLDLYGVSDRERREALLRLSADVWQKGWWDGYSGDVVGTLIDYVWLEARATHIRSFAAIVIPGLLQTPEYAEALIRTNDRDATPEQIERWHELRMARQQVLDGDEPSRLSVILDESVLRRQISTPEIMAAQLRRLVECAARQAVDIRVLPFRAGTPAGTYGTFEIFELPDPFPEVAYAETMAGALYVEAPDTEPFFRTYDGHKNLALGPADSIELITAITEEWQ</sequence>
<dbReference type="OrthoDB" id="5177725at2"/>
<comment type="caution">
    <text evidence="2">The sequence shown here is derived from an EMBL/GenBank/DDBJ whole genome shotgun (WGS) entry which is preliminary data.</text>
</comment>